<dbReference type="CDD" id="cd00834">
    <property type="entry name" value="KAS_I_II"/>
    <property type="match status" value="1"/>
</dbReference>
<evidence type="ECO:0000313" key="6">
    <source>
        <dbReference type="Proteomes" id="UP001224674"/>
    </source>
</evidence>
<name>A0AAJ6DFB8_9MICC</name>
<evidence type="ECO:0000256" key="1">
    <source>
        <dbReference type="ARBA" id="ARBA00008467"/>
    </source>
</evidence>
<comment type="similarity">
    <text evidence="1 3">Belongs to the thiolase-like superfamily. Beta-ketoacyl-ACP synthases family.</text>
</comment>
<dbReference type="PANTHER" id="PTHR11712">
    <property type="entry name" value="POLYKETIDE SYNTHASE-RELATED"/>
    <property type="match status" value="1"/>
</dbReference>
<sequence length="409" mass="41762">MSIHQVGITGMGAVSAAGHGTARLWHSVTDGHHLFSPLPESLVQQTGVRVAATAEPIDATDIFDPPLSNRVDQAVVMAICASDQALGYSGTPTSDEPFFGGDIIAASANGPVTTIHRAVEAITSGVSRAPAIPAVLTASPDTVATLAAQRYGSHGGTEAVSATCASSTIALVTALRRIRHGYARRVLVIGYEDAVNPVNLTGNALVGALSKNADPDQICRPFDTARDGFVMASGAVSLLLEADPAHPLALLAGGGMGQDSFHPTAADPTGRWAGQTIADALADAGLEPYQIGQISAHATSTPRGDATEVAALSRIFGARLPGVPITALKSVTGHLMGGSGALQVAMAVESIRAGLIPGTRNLQHPDFSDQIQVVTSTQHWQPSAVLAPSFGFGGHNAAVVITPVESQSP</sequence>
<dbReference type="GO" id="GO:0006633">
    <property type="term" value="P:fatty acid biosynthetic process"/>
    <property type="evidence" value="ECO:0007669"/>
    <property type="project" value="TreeGrafter"/>
</dbReference>
<dbReference type="InterPro" id="IPR014030">
    <property type="entry name" value="Ketoacyl_synth_N"/>
</dbReference>
<dbReference type="InterPro" id="IPR000794">
    <property type="entry name" value="Beta-ketoacyl_synthase"/>
</dbReference>
<dbReference type="InterPro" id="IPR014031">
    <property type="entry name" value="Ketoacyl_synth_C"/>
</dbReference>
<protein>
    <submittedName>
        <fullName evidence="5">Beta-ketoacyl-[acyl-carrier-protein] synthase family protein</fullName>
        <ecNumber evidence="5">2.3.1.-</ecNumber>
    </submittedName>
</protein>
<dbReference type="PROSITE" id="PS52004">
    <property type="entry name" value="KS3_2"/>
    <property type="match status" value="1"/>
</dbReference>
<reference evidence="5 6" key="1">
    <citation type="submission" date="2023-03" db="EMBL/GenBank/DDBJ databases">
        <title>Complete genome sequences of several Auritidibacter ignavus strains isolated from ear infections.</title>
        <authorList>
            <person name="Baehr T."/>
            <person name="Baumhoegger A.M."/>
        </authorList>
    </citation>
    <scope>NUCLEOTIDE SEQUENCE [LARGE SCALE GENOMIC DNA]</scope>
    <source>
        <strain evidence="5 6">BABAE-6</strain>
    </source>
</reference>
<dbReference type="InterPro" id="IPR020841">
    <property type="entry name" value="PKS_Beta-ketoAc_synthase_dom"/>
</dbReference>
<dbReference type="PANTHER" id="PTHR11712:SF336">
    <property type="entry name" value="3-OXOACYL-[ACYL-CARRIER-PROTEIN] SYNTHASE, MITOCHONDRIAL"/>
    <property type="match status" value="1"/>
</dbReference>
<dbReference type="RefSeq" id="WP_279675346.1">
    <property type="nucleotide sequence ID" value="NZ_CP122566.1"/>
</dbReference>
<proteinExistence type="inferred from homology"/>
<dbReference type="Pfam" id="PF00109">
    <property type="entry name" value="ketoacyl-synt"/>
    <property type="match status" value="1"/>
</dbReference>
<dbReference type="Gene3D" id="3.40.47.10">
    <property type="match status" value="2"/>
</dbReference>
<feature type="domain" description="Ketosynthase family 3 (KS3)" evidence="4">
    <location>
        <begin position="3"/>
        <end position="403"/>
    </location>
</feature>
<organism evidence="5 6">
    <name type="scientific">Auritidibacter ignavus</name>
    <dbReference type="NCBI Taxonomy" id="678932"/>
    <lineage>
        <taxon>Bacteria</taxon>
        <taxon>Bacillati</taxon>
        <taxon>Actinomycetota</taxon>
        <taxon>Actinomycetes</taxon>
        <taxon>Micrococcales</taxon>
        <taxon>Micrococcaceae</taxon>
        <taxon>Auritidibacter</taxon>
    </lineage>
</organism>
<evidence type="ECO:0000259" key="4">
    <source>
        <dbReference type="PROSITE" id="PS52004"/>
    </source>
</evidence>
<dbReference type="SUPFAM" id="SSF53901">
    <property type="entry name" value="Thiolase-like"/>
    <property type="match status" value="2"/>
</dbReference>
<dbReference type="Proteomes" id="UP001224674">
    <property type="component" value="Chromosome"/>
</dbReference>
<keyword evidence="2 3" id="KW-0808">Transferase</keyword>
<dbReference type="AlphaFoldDB" id="A0AAJ6DFB8"/>
<dbReference type="Pfam" id="PF02801">
    <property type="entry name" value="Ketoacyl-synt_C"/>
    <property type="match status" value="1"/>
</dbReference>
<dbReference type="EC" id="2.3.1.-" evidence="5"/>
<dbReference type="InterPro" id="IPR016039">
    <property type="entry name" value="Thiolase-like"/>
</dbReference>
<dbReference type="GO" id="GO:0004315">
    <property type="term" value="F:3-oxoacyl-[acyl-carrier-protein] synthase activity"/>
    <property type="evidence" value="ECO:0007669"/>
    <property type="project" value="TreeGrafter"/>
</dbReference>
<keyword evidence="6" id="KW-1185">Reference proteome</keyword>
<evidence type="ECO:0000256" key="3">
    <source>
        <dbReference type="RuleBase" id="RU003694"/>
    </source>
</evidence>
<evidence type="ECO:0000313" key="5">
    <source>
        <dbReference type="EMBL" id="WGH94273.1"/>
    </source>
</evidence>
<dbReference type="EMBL" id="CP122566">
    <property type="protein sequence ID" value="WGH94273.1"/>
    <property type="molecule type" value="Genomic_DNA"/>
</dbReference>
<keyword evidence="5" id="KW-0012">Acyltransferase</keyword>
<accession>A0AAJ6DFB8</accession>
<evidence type="ECO:0000256" key="2">
    <source>
        <dbReference type="ARBA" id="ARBA00022679"/>
    </source>
</evidence>
<dbReference type="SMART" id="SM00825">
    <property type="entry name" value="PKS_KS"/>
    <property type="match status" value="1"/>
</dbReference>
<gene>
    <name evidence="5" type="ORF">QDX21_05650</name>
</gene>